<gene>
    <name evidence="3" type="ORF">H9661_10455</name>
</gene>
<feature type="domain" description="Glycosyl transferase family 1" evidence="1">
    <location>
        <begin position="265"/>
        <end position="419"/>
    </location>
</feature>
<evidence type="ECO:0000259" key="1">
    <source>
        <dbReference type="Pfam" id="PF00534"/>
    </source>
</evidence>
<dbReference type="RefSeq" id="WP_191768683.1">
    <property type="nucleotide sequence ID" value="NZ_JACSRA010000015.1"/>
</dbReference>
<sequence length="443" mass="51788">MKILHYSLGLPPYRSGGLTKYSLDIMKEQEKQGDEVYLLFPGKLLMTNKKTEIKFFGIKESIRIYEIINPLPVPLLDGTLEPMRFMTSCDEDIFMYFLEKMQFDVVHIHTLMGLHKEMLLACKKLGIKVVFTTHDYYGLCTKVNFVDNSGCVCKKRDVIKCLKCNATGFNKKKLYILQSPMYRILKSNKVFSLLKKIKKFKNSIQVPKADIVIDKDKYEKLLKYYEDMFLLVDVFLFNSDVTKNIYEKYLKVKGEVVYITHGDIKDRRKKKKFKKDNLNITFLGPTEGYKGFNLLVLTMEELKKRNINNINLNVYGKINVTSNILPNNIYLNGTYNQDDLENIFSSTDLVIVPSIWYETFGFNTIEALSYGVPVIVSSRVGSRVLIESNFKENIFNPNVEEILRIIIRMFDDKGILQEQNEKICESSFKYYIEDHVKRIKEFY</sequence>
<accession>A0ABR8PUC0</accession>
<dbReference type="Pfam" id="PF00534">
    <property type="entry name" value="Glycos_transf_1"/>
    <property type="match status" value="1"/>
</dbReference>
<dbReference type="SUPFAM" id="SSF53756">
    <property type="entry name" value="UDP-Glycosyltransferase/glycogen phosphorylase"/>
    <property type="match status" value="1"/>
</dbReference>
<dbReference type="EMBL" id="JACSRA010000015">
    <property type="protein sequence ID" value="MBD7911780.1"/>
    <property type="molecule type" value="Genomic_DNA"/>
</dbReference>
<evidence type="ECO:0000313" key="3">
    <source>
        <dbReference type="EMBL" id="MBD7911780.1"/>
    </source>
</evidence>
<name>A0ABR8PUC0_9CLOT</name>
<reference evidence="3 4" key="1">
    <citation type="submission" date="2020-08" db="EMBL/GenBank/DDBJ databases">
        <title>A Genomic Blueprint of the Chicken Gut Microbiome.</title>
        <authorList>
            <person name="Gilroy R."/>
            <person name="Ravi A."/>
            <person name="Getino M."/>
            <person name="Pursley I."/>
            <person name="Horton D.L."/>
            <person name="Alikhan N.-F."/>
            <person name="Baker D."/>
            <person name="Gharbi K."/>
            <person name="Hall N."/>
            <person name="Watson M."/>
            <person name="Adriaenssens E.M."/>
            <person name="Foster-Nyarko E."/>
            <person name="Jarju S."/>
            <person name="Secka A."/>
            <person name="Antonio M."/>
            <person name="Oren A."/>
            <person name="Chaudhuri R."/>
            <person name="La Ragione R.M."/>
            <person name="Hildebrand F."/>
            <person name="Pallen M.J."/>
        </authorList>
    </citation>
    <scope>NUCLEOTIDE SEQUENCE [LARGE SCALE GENOMIC DNA]</scope>
    <source>
        <strain evidence="3 4">Sa3CVN1</strain>
    </source>
</reference>
<dbReference type="PANTHER" id="PTHR45947">
    <property type="entry name" value="SULFOQUINOVOSYL TRANSFERASE SQD2"/>
    <property type="match status" value="1"/>
</dbReference>
<dbReference type="InterPro" id="IPR028098">
    <property type="entry name" value="Glyco_trans_4-like_N"/>
</dbReference>
<evidence type="ECO:0000259" key="2">
    <source>
        <dbReference type="Pfam" id="PF13439"/>
    </source>
</evidence>
<dbReference type="InterPro" id="IPR001296">
    <property type="entry name" value="Glyco_trans_1"/>
</dbReference>
<dbReference type="Pfam" id="PF13439">
    <property type="entry name" value="Glyco_transf_4"/>
    <property type="match status" value="1"/>
</dbReference>
<proteinExistence type="predicted"/>
<evidence type="ECO:0000313" key="4">
    <source>
        <dbReference type="Proteomes" id="UP000627781"/>
    </source>
</evidence>
<protein>
    <submittedName>
        <fullName evidence="3">Glycosyltransferase</fullName>
    </submittedName>
</protein>
<organism evidence="3 4">
    <name type="scientific">Clostridium cibarium</name>
    <dbReference type="NCBI Taxonomy" id="2762247"/>
    <lineage>
        <taxon>Bacteria</taxon>
        <taxon>Bacillati</taxon>
        <taxon>Bacillota</taxon>
        <taxon>Clostridia</taxon>
        <taxon>Eubacteriales</taxon>
        <taxon>Clostridiaceae</taxon>
        <taxon>Clostridium</taxon>
    </lineage>
</organism>
<feature type="domain" description="Glycosyltransferase subfamily 4-like N-terminal" evidence="2">
    <location>
        <begin position="16"/>
        <end position="137"/>
    </location>
</feature>
<comment type="caution">
    <text evidence="3">The sequence shown here is derived from an EMBL/GenBank/DDBJ whole genome shotgun (WGS) entry which is preliminary data.</text>
</comment>
<dbReference type="InterPro" id="IPR050194">
    <property type="entry name" value="Glycosyltransferase_grp1"/>
</dbReference>
<dbReference type="PANTHER" id="PTHR45947:SF3">
    <property type="entry name" value="SULFOQUINOVOSYL TRANSFERASE SQD2"/>
    <property type="match status" value="1"/>
</dbReference>
<dbReference type="Gene3D" id="3.40.50.2000">
    <property type="entry name" value="Glycogen Phosphorylase B"/>
    <property type="match status" value="2"/>
</dbReference>
<dbReference type="Proteomes" id="UP000627781">
    <property type="component" value="Unassembled WGS sequence"/>
</dbReference>
<keyword evidence="4" id="KW-1185">Reference proteome</keyword>